<name>A0A7J7MWM2_9MAGN</name>
<gene>
    <name evidence="1" type="ORF">GIB67_032086</name>
</gene>
<organism evidence="1 2">
    <name type="scientific">Kingdonia uniflora</name>
    <dbReference type="NCBI Taxonomy" id="39325"/>
    <lineage>
        <taxon>Eukaryota</taxon>
        <taxon>Viridiplantae</taxon>
        <taxon>Streptophyta</taxon>
        <taxon>Embryophyta</taxon>
        <taxon>Tracheophyta</taxon>
        <taxon>Spermatophyta</taxon>
        <taxon>Magnoliopsida</taxon>
        <taxon>Ranunculales</taxon>
        <taxon>Circaeasteraceae</taxon>
        <taxon>Kingdonia</taxon>
    </lineage>
</organism>
<dbReference type="Proteomes" id="UP000541444">
    <property type="component" value="Unassembled WGS sequence"/>
</dbReference>
<comment type="caution">
    <text evidence="1">The sequence shown here is derived from an EMBL/GenBank/DDBJ whole genome shotgun (WGS) entry which is preliminary data.</text>
</comment>
<dbReference type="EMBL" id="JACGCM010001193">
    <property type="protein sequence ID" value="KAF6159315.1"/>
    <property type="molecule type" value="Genomic_DNA"/>
</dbReference>
<protein>
    <submittedName>
        <fullName evidence="1">Uncharacterized protein</fullName>
    </submittedName>
</protein>
<accession>A0A7J7MWM2</accession>
<evidence type="ECO:0000313" key="2">
    <source>
        <dbReference type="Proteomes" id="UP000541444"/>
    </source>
</evidence>
<keyword evidence="2" id="KW-1185">Reference proteome</keyword>
<reference evidence="1 2" key="1">
    <citation type="journal article" date="2020" name="IScience">
        <title>Genome Sequencing of the Endangered Kingdonia uniflora (Circaeasteraceae, Ranunculales) Reveals Potential Mechanisms of Evolutionary Specialization.</title>
        <authorList>
            <person name="Sun Y."/>
            <person name="Deng T."/>
            <person name="Zhang A."/>
            <person name="Moore M.J."/>
            <person name="Landis J.B."/>
            <person name="Lin N."/>
            <person name="Zhang H."/>
            <person name="Zhang X."/>
            <person name="Huang J."/>
            <person name="Zhang X."/>
            <person name="Sun H."/>
            <person name="Wang H."/>
        </authorList>
    </citation>
    <scope>NUCLEOTIDE SEQUENCE [LARGE SCALE GENOMIC DNA]</scope>
    <source>
        <strain evidence="1">TB1705</strain>
        <tissue evidence="1">Leaf</tissue>
    </source>
</reference>
<proteinExistence type="predicted"/>
<dbReference type="OrthoDB" id="1436389at2759"/>
<sequence>MQIRQEDDETDDLLNLQMINTSKELERIEDKEEEDWRQGSRIKWLFAGNRNTSFFHHSAEMKRVKTSIMEIKDQNGEALSNQNNIKEYILAYYEEMFARHESLIKEGDAIIRNFIWTRDPTKRKGITLRWDKLCEPVKEGGLGIRSLKEVNNAMICKLNWIFTLREEPWAQMMYAEFYTKSGDRIKYHKRSSVWPGIKFEEPINKPFIGWIIGNGKRIDFWKDTWTTSILV</sequence>
<evidence type="ECO:0000313" key="1">
    <source>
        <dbReference type="EMBL" id="KAF6159315.1"/>
    </source>
</evidence>
<dbReference type="AlphaFoldDB" id="A0A7J7MWM2"/>